<evidence type="ECO:0000256" key="1">
    <source>
        <dbReference type="ARBA" id="ARBA00001964"/>
    </source>
</evidence>
<gene>
    <name evidence="6" type="ORF">RJ639_044491</name>
</gene>
<proteinExistence type="inferred from homology"/>
<evidence type="ECO:0000313" key="7">
    <source>
        <dbReference type="Proteomes" id="UP001188597"/>
    </source>
</evidence>
<evidence type="ECO:0000256" key="2">
    <source>
        <dbReference type="ARBA" id="ARBA00006936"/>
    </source>
</evidence>
<keyword evidence="3" id="KW-0560">Oxidoreductase</keyword>
<evidence type="ECO:0000256" key="5">
    <source>
        <dbReference type="SAM" id="MobiDB-lite"/>
    </source>
</evidence>
<reference evidence="6" key="1">
    <citation type="submission" date="2022-12" db="EMBL/GenBank/DDBJ databases">
        <title>Draft genome assemblies for two species of Escallonia (Escalloniales).</title>
        <authorList>
            <person name="Chanderbali A."/>
            <person name="Dervinis C."/>
            <person name="Anghel I."/>
            <person name="Soltis D."/>
            <person name="Soltis P."/>
            <person name="Zapata F."/>
        </authorList>
    </citation>
    <scope>NUCLEOTIDE SEQUENCE</scope>
    <source>
        <strain evidence="6">UCBG64.0493</strain>
        <tissue evidence="6">Leaf</tissue>
    </source>
</reference>
<dbReference type="PANTHER" id="PTHR23152:SF4">
    <property type="entry name" value="2-OXOADIPATE DEHYDROGENASE COMPLEX COMPONENT E1"/>
    <property type="match status" value="1"/>
</dbReference>
<comment type="cofactor">
    <cofactor evidence="1">
        <name>thiamine diphosphate</name>
        <dbReference type="ChEBI" id="CHEBI:58937"/>
    </cofactor>
</comment>
<sequence>MGDVGTTETRPFSLMGTWLKRKRCRKVPGAPSARHDEGASLSHSESLGGPGKIDQVGEMIINRRCWIRDSIYAEMMCPPSLVFPPADIGLWTEDELFKSSRKIIDGSPLPGNVITDVNPYQYKPSHLPGQSQMGSRAKCGSDEEVSILTHPQVKEGTKKSNRPVISLSKCEISLAKRGERDVIGDRKVEQIDGDSSFSATAPGGKVAEVVVGESLKNDVRAYQTLRAILTLLEQAYCGSIGYEYMSIADREKCNWLREKIETPTPMQYNRQRREVILERLMWSTQFENFLATKWTAAKRFGLDGCETLIPGMKEMFDRSADLGVETIVIGMSHRGRLNVLGNVVRKPLRQIFSEFAQSLWMKLGYTQEHATMKEAEKTHVTRRNQEASNSSFQ</sequence>
<feature type="region of interest" description="Disordered" evidence="5">
    <location>
        <begin position="26"/>
        <end position="49"/>
    </location>
</feature>
<dbReference type="EMBL" id="JAVXUP010000619">
    <property type="protein sequence ID" value="KAK3024076.1"/>
    <property type="molecule type" value="Genomic_DNA"/>
</dbReference>
<dbReference type="PANTHER" id="PTHR23152">
    <property type="entry name" value="2-OXOGLUTARATE DEHYDROGENASE"/>
    <property type="match status" value="1"/>
</dbReference>
<evidence type="ECO:0000256" key="4">
    <source>
        <dbReference type="ARBA" id="ARBA00023052"/>
    </source>
</evidence>
<dbReference type="InterPro" id="IPR029061">
    <property type="entry name" value="THDP-binding"/>
</dbReference>
<dbReference type="InterPro" id="IPR011603">
    <property type="entry name" value="2oxoglutarate_DH_E1"/>
</dbReference>
<dbReference type="SUPFAM" id="SSF52518">
    <property type="entry name" value="Thiamin diphosphate-binding fold (THDP-binding)"/>
    <property type="match status" value="1"/>
</dbReference>
<keyword evidence="4" id="KW-0786">Thiamine pyrophosphate</keyword>
<evidence type="ECO:0000256" key="3">
    <source>
        <dbReference type="ARBA" id="ARBA00023002"/>
    </source>
</evidence>
<dbReference type="GO" id="GO:0006099">
    <property type="term" value="P:tricarboxylic acid cycle"/>
    <property type="evidence" value="ECO:0007669"/>
    <property type="project" value="TreeGrafter"/>
</dbReference>
<dbReference type="GO" id="GO:0004591">
    <property type="term" value="F:oxoglutarate dehydrogenase (succinyl-transferring) activity"/>
    <property type="evidence" value="ECO:0007669"/>
    <property type="project" value="TreeGrafter"/>
</dbReference>
<dbReference type="AlphaFoldDB" id="A0AA89B886"/>
<comment type="caution">
    <text evidence="6">The sequence shown here is derived from an EMBL/GenBank/DDBJ whole genome shotgun (WGS) entry which is preliminary data.</text>
</comment>
<dbReference type="Gene3D" id="3.40.50.970">
    <property type="match status" value="1"/>
</dbReference>
<name>A0AA89B886_9ASTE</name>
<dbReference type="Proteomes" id="UP001188597">
    <property type="component" value="Unassembled WGS sequence"/>
</dbReference>
<keyword evidence="7" id="KW-1185">Reference proteome</keyword>
<comment type="similarity">
    <text evidence="2">Belongs to the alpha-ketoglutarate dehydrogenase family.</text>
</comment>
<dbReference type="GO" id="GO:0030976">
    <property type="term" value="F:thiamine pyrophosphate binding"/>
    <property type="evidence" value="ECO:0007669"/>
    <property type="project" value="InterPro"/>
</dbReference>
<accession>A0AA89B886</accession>
<dbReference type="GO" id="GO:0045252">
    <property type="term" value="C:oxoglutarate dehydrogenase complex"/>
    <property type="evidence" value="ECO:0007669"/>
    <property type="project" value="TreeGrafter"/>
</dbReference>
<dbReference type="GO" id="GO:0005739">
    <property type="term" value="C:mitochondrion"/>
    <property type="evidence" value="ECO:0007669"/>
    <property type="project" value="TreeGrafter"/>
</dbReference>
<organism evidence="6 7">
    <name type="scientific">Escallonia herrerae</name>
    <dbReference type="NCBI Taxonomy" id="1293975"/>
    <lineage>
        <taxon>Eukaryota</taxon>
        <taxon>Viridiplantae</taxon>
        <taxon>Streptophyta</taxon>
        <taxon>Embryophyta</taxon>
        <taxon>Tracheophyta</taxon>
        <taxon>Spermatophyta</taxon>
        <taxon>Magnoliopsida</taxon>
        <taxon>eudicotyledons</taxon>
        <taxon>Gunneridae</taxon>
        <taxon>Pentapetalae</taxon>
        <taxon>asterids</taxon>
        <taxon>campanulids</taxon>
        <taxon>Escalloniales</taxon>
        <taxon>Escalloniaceae</taxon>
        <taxon>Escallonia</taxon>
    </lineage>
</organism>
<protein>
    <submittedName>
        <fullName evidence="6">Uncharacterized protein</fullName>
    </submittedName>
</protein>
<evidence type="ECO:0000313" key="6">
    <source>
        <dbReference type="EMBL" id="KAK3024076.1"/>
    </source>
</evidence>